<evidence type="ECO:0000313" key="1">
    <source>
        <dbReference type="EMBL" id="CAK9001876.1"/>
    </source>
</evidence>
<proteinExistence type="predicted"/>
<keyword evidence="2" id="KW-1185">Reference proteome</keyword>
<dbReference type="Proteomes" id="UP001642484">
    <property type="component" value="Unassembled WGS sequence"/>
</dbReference>
<reference evidence="1 2" key="1">
    <citation type="submission" date="2024-02" db="EMBL/GenBank/DDBJ databases">
        <authorList>
            <person name="Chen Y."/>
            <person name="Shah S."/>
            <person name="Dougan E. K."/>
            <person name="Thang M."/>
            <person name="Chan C."/>
        </authorList>
    </citation>
    <scope>NUCLEOTIDE SEQUENCE [LARGE SCALE GENOMIC DNA]</scope>
</reference>
<evidence type="ECO:0000313" key="2">
    <source>
        <dbReference type="Proteomes" id="UP001642484"/>
    </source>
</evidence>
<dbReference type="EMBL" id="CAXAMN010002891">
    <property type="protein sequence ID" value="CAK9001876.1"/>
    <property type="molecule type" value="Genomic_DNA"/>
</dbReference>
<sequence length="148" mass="16585">MAWHASPSALCHWEASPPAGLSTASSFLGRKGDLDVERLLMPKLPPPMKKHLFTKTPKLRHHIAKEAQHLLDLAKLSGPESVQQMKSAIDQGLEALNHEADLHPLEFKQSLRELEMIEAMTKAQSMPWWAFCGPETSMLPRKDLATFL</sequence>
<accession>A0ABP0IH06</accession>
<protein>
    <submittedName>
        <fullName evidence="1">Uncharacterized protein</fullName>
    </submittedName>
</protein>
<comment type="caution">
    <text evidence="1">The sequence shown here is derived from an EMBL/GenBank/DDBJ whole genome shotgun (WGS) entry which is preliminary data.</text>
</comment>
<name>A0ABP0IH06_9DINO</name>
<organism evidence="1 2">
    <name type="scientific">Durusdinium trenchii</name>
    <dbReference type="NCBI Taxonomy" id="1381693"/>
    <lineage>
        <taxon>Eukaryota</taxon>
        <taxon>Sar</taxon>
        <taxon>Alveolata</taxon>
        <taxon>Dinophyceae</taxon>
        <taxon>Suessiales</taxon>
        <taxon>Symbiodiniaceae</taxon>
        <taxon>Durusdinium</taxon>
    </lineage>
</organism>
<gene>
    <name evidence="1" type="ORF">CCMP2556_LOCUS6641</name>
</gene>